<dbReference type="Proteomes" id="UP000676776">
    <property type="component" value="Unassembled WGS sequence"/>
</dbReference>
<comment type="similarity">
    <text evidence="2">Belongs to the major facilitator superfamily. Bcr/CmlA family.</text>
</comment>
<evidence type="ECO:0000259" key="9">
    <source>
        <dbReference type="PROSITE" id="PS50850"/>
    </source>
</evidence>
<evidence type="ECO:0000256" key="6">
    <source>
        <dbReference type="ARBA" id="ARBA00022989"/>
    </source>
</evidence>
<organism evidence="10 11">
    <name type="scientific">Winogradskyella pelagia</name>
    <dbReference type="NCBI Taxonomy" id="2819984"/>
    <lineage>
        <taxon>Bacteria</taxon>
        <taxon>Pseudomonadati</taxon>
        <taxon>Bacteroidota</taxon>
        <taxon>Flavobacteriia</taxon>
        <taxon>Flavobacteriales</taxon>
        <taxon>Flavobacteriaceae</taxon>
        <taxon>Winogradskyella</taxon>
    </lineage>
</organism>
<feature type="transmembrane region" description="Helical" evidence="8">
    <location>
        <begin position="369"/>
        <end position="389"/>
    </location>
</feature>
<feature type="transmembrane region" description="Helical" evidence="8">
    <location>
        <begin position="76"/>
        <end position="95"/>
    </location>
</feature>
<dbReference type="InterPro" id="IPR020846">
    <property type="entry name" value="MFS_dom"/>
</dbReference>
<evidence type="ECO:0000256" key="8">
    <source>
        <dbReference type="SAM" id="Phobius"/>
    </source>
</evidence>
<proteinExistence type="inferred from homology"/>
<evidence type="ECO:0000256" key="5">
    <source>
        <dbReference type="ARBA" id="ARBA00022692"/>
    </source>
</evidence>
<feature type="transmembrane region" description="Helical" evidence="8">
    <location>
        <begin position="304"/>
        <end position="325"/>
    </location>
</feature>
<dbReference type="InterPro" id="IPR036259">
    <property type="entry name" value="MFS_trans_sf"/>
</dbReference>
<feature type="transmembrane region" description="Helical" evidence="8">
    <location>
        <begin position="165"/>
        <end position="182"/>
    </location>
</feature>
<dbReference type="NCBIfam" id="TIGR00710">
    <property type="entry name" value="efflux_Bcr_CflA"/>
    <property type="match status" value="1"/>
</dbReference>
<name>A0ABS3T209_9FLAO</name>
<reference evidence="10 11" key="1">
    <citation type="submission" date="2021-03" db="EMBL/GenBank/DDBJ databases">
        <title>Winogradskyella sp. nov., isolated from costal sediment.</title>
        <authorList>
            <person name="Gao C."/>
        </authorList>
    </citation>
    <scope>NUCLEOTIDE SEQUENCE [LARGE SCALE GENOMIC DNA]</scope>
    <source>
        <strain evidence="10 11">DF17</strain>
    </source>
</reference>
<dbReference type="InterPro" id="IPR004812">
    <property type="entry name" value="Efflux_drug-R_Bcr/CmlA"/>
</dbReference>
<dbReference type="PROSITE" id="PS50850">
    <property type="entry name" value="MFS"/>
    <property type="match status" value="1"/>
</dbReference>
<evidence type="ECO:0000313" key="10">
    <source>
        <dbReference type="EMBL" id="MBO3116479.1"/>
    </source>
</evidence>
<feature type="transmembrane region" description="Helical" evidence="8">
    <location>
        <begin position="279"/>
        <end position="298"/>
    </location>
</feature>
<dbReference type="Gene3D" id="1.20.1720.10">
    <property type="entry name" value="Multidrug resistance protein D"/>
    <property type="match status" value="1"/>
</dbReference>
<keyword evidence="6 8" id="KW-1133">Transmembrane helix</keyword>
<evidence type="ECO:0000256" key="3">
    <source>
        <dbReference type="ARBA" id="ARBA00022448"/>
    </source>
</evidence>
<evidence type="ECO:0000256" key="4">
    <source>
        <dbReference type="ARBA" id="ARBA00022475"/>
    </source>
</evidence>
<evidence type="ECO:0000256" key="2">
    <source>
        <dbReference type="ARBA" id="ARBA00006236"/>
    </source>
</evidence>
<keyword evidence="11" id="KW-1185">Reference proteome</keyword>
<evidence type="ECO:0000256" key="7">
    <source>
        <dbReference type="ARBA" id="ARBA00023136"/>
    </source>
</evidence>
<keyword evidence="3" id="KW-0813">Transport</keyword>
<keyword evidence="5 8" id="KW-0812">Transmembrane</keyword>
<gene>
    <name evidence="10" type="ORF">J4050_06955</name>
</gene>
<dbReference type="RefSeq" id="WP_208153679.1">
    <property type="nucleotide sequence ID" value="NZ_JAGEVF010000004.1"/>
</dbReference>
<dbReference type="Pfam" id="PF07690">
    <property type="entry name" value="MFS_1"/>
    <property type="match status" value="1"/>
</dbReference>
<feature type="transmembrane region" description="Helical" evidence="8">
    <location>
        <begin position="252"/>
        <end position="272"/>
    </location>
</feature>
<keyword evidence="4" id="KW-1003">Cell membrane</keyword>
<dbReference type="EMBL" id="JAGEVF010000004">
    <property type="protein sequence ID" value="MBO3116479.1"/>
    <property type="molecule type" value="Genomic_DNA"/>
</dbReference>
<feature type="transmembrane region" description="Helical" evidence="8">
    <location>
        <begin position="48"/>
        <end position="64"/>
    </location>
</feature>
<dbReference type="InterPro" id="IPR011701">
    <property type="entry name" value="MFS"/>
</dbReference>
<keyword evidence="7 8" id="KW-0472">Membrane</keyword>
<feature type="transmembrane region" description="Helical" evidence="8">
    <location>
        <begin position="214"/>
        <end position="232"/>
    </location>
</feature>
<dbReference type="PANTHER" id="PTHR23502:SF132">
    <property type="entry name" value="POLYAMINE TRANSPORTER 2-RELATED"/>
    <property type="match status" value="1"/>
</dbReference>
<sequence>MKNRSQAEFVVLMAALMSIVALSIDAVLPALPNIGDHLSVTDPSNNQKIITMIFLGLGMGQLVFGPLSDSFGRKPIVYMGFVVFIIASIICITTKSFEMMIFGRILQGIGLASPRTMCIAMVRDSYSGDYMAKILSIVVMIFILVPVIAPTLGQLLMVYFSWKSIFIFTLGFGVIVMLWFWLRQEETLKEKYKIPYRLSIFKTGAIEFFKIRSAVIYTILSGLITGSFMVYLSTSQQIFENQYGLAEEFPLIFASLAISVGLATFFNSQLVIKYGMRRIVHTAMLSFVSISLIFLLIFNSQLNPPIEILVGFFALQFFTIGFLFGNLRALAMEPMGHIAGVGSALNGFISTVMAVPIADFIGGFVKDSVIPLFAGFLVCGMISLLLFYSNSNRVTKLLKQI</sequence>
<comment type="caution">
    <text evidence="10">The sequence shown here is derived from an EMBL/GenBank/DDBJ whole genome shotgun (WGS) entry which is preliminary data.</text>
</comment>
<accession>A0ABS3T209</accession>
<dbReference type="CDD" id="cd17320">
    <property type="entry name" value="MFS_MdfA_MDR_like"/>
    <property type="match status" value="1"/>
</dbReference>
<dbReference type="SUPFAM" id="SSF103473">
    <property type="entry name" value="MFS general substrate transporter"/>
    <property type="match status" value="1"/>
</dbReference>
<feature type="transmembrane region" description="Helical" evidence="8">
    <location>
        <begin position="9"/>
        <end position="28"/>
    </location>
</feature>
<feature type="transmembrane region" description="Helical" evidence="8">
    <location>
        <begin position="337"/>
        <end position="357"/>
    </location>
</feature>
<dbReference type="PANTHER" id="PTHR23502">
    <property type="entry name" value="MAJOR FACILITATOR SUPERFAMILY"/>
    <property type="match status" value="1"/>
</dbReference>
<protein>
    <submittedName>
        <fullName evidence="10">Multidrug effflux MFS transporter</fullName>
    </submittedName>
</protein>
<feature type="transmembrane region" description="Helical" evidence="8">
    <location>
        <begin position="134"/>
        <end position="159"/>
    </location>
</feature>
<evidence type="ECO:0000313" key="11">
    <source>
        <dbReference type="Proteomes" id="UP000676776"/>
    </source>
</evidence>
<evidence type="ECO:0000256" key="1">
    <source>
        <dbReference type="ARBA" id="ARBA00004651"/>
    </source>
</evidence>
<comment type="subcellular location">
    <subcellularLocation>
        <location evidence="1">Cell membrane</location>
        <topology evidence="1">Multi-pass membrane protein</topology>
    </subcellularLocation>
</comment>
<feature type="transmembrane region" description="Helical" evidence="8">
    <location>
        <begin position="101"/>
        <end position="122"/>
    </location>
</feature>
<feature type="domain" description="Major facilitator superfamily (MFS) profile" evidence="9">
    <location>
        <begin position="9"/>
        <end position="392"/>
    </location>
</feature>